<name>A0A8J3UNU4_9ACTN</name>
<evidence type="ECO:0000313" key="2">
    <source>
        <dbReference type="EMBL" id="GII42060.1"/>
    </source>
</evidence>
<reference evidence="2 3" key="1">
    <citation type="submission" date="2021-01" db="EMBL/GenBank/DDBJ databases">
        <title>Whole genome shotgun sequence of Planotetraspora phitsanulokensis NBRC 104273.</title>
        <authorList>
            <person name="Komaki H."/>
            <person name="Tamura T."/>
        </authorList>
    </citation>
    <scope>NUCLEOTIDE SEQUENCE [LARGE SCALE GENOMIC DNA]</scope>
    <source>
        <strain evidence="2 3">NBRC 104273</strain>
    </source>
</reference>
<dbReference type="Pfam" id="PF13560">
    <property type="entry name" value="HTH_31"/>
    <property type="match status" value="1"/>
</dbReference>
<dbReference type="SUPFAM" id="SSF47413">
    <property type="entry name" value="lambda repressor-like DNA-binding domains"/>
    <property type="match status" value="1"/>
</dbReference>
<dbReference type="CDD" id="cd00093">
    <property type="entry name" value="HTH_XRE"/>
    <property type="match status" value="1"/>
</dbReference>
<feature type="domain" description="HTH cro/C1-type" evidence="1">
    <location>
        <begin position="41"/>
        <end position="83"/>
    </location>
</feature>
<dbReference type="RefSeq" id="WP_204077498.1">
    <property type="nucleotide sequence ID" value="NZ_BOOP01000039.1"/>
</dbReference>
<dbReference type="SMART" id="SM00530">
    <property type="entry name" value="HTH_XRE"/>
    <property type="match status" value="1"/>
</dbReference>
<evidence type="ECO:0000259" key="1">
    <source>
        <dbReference type="PROSITE" id="PS50943"/>
    </source>
</evidence>
<comment type="caution">
    <text evidence="2">The sequence shown here is derived from an EMBL/GenBank/DDBJ whole genome shotgun (WGS) entry which is preliminary data.</text>
</comment>
<proteinExistence type="predicted"/>
<dbReference type="PANTHER" id="PTHR35010">
    <property type="entry name" value="BLL4672 PROTEIN-RELATED"/>
    <property type="match status" value="1"/>
</dbReference>
<dbReference type="PROSITE" id="PS50943">
    <property type="entry name" value="HTH_CROC1"/>
    <property type="match status" value="1"/>
</dbReference>
<dbReference type="PANTHER" id="PTHR35010:SF2">
    <property type="entry name" value="BLL4672 PROTEIN"/>
    <property type="match status" value="1"/>
</dbReference>
<dbReference type="EMBL" id="BOOP01000039">
    <property type="protein sequence ID" value="GII42060.1"/>
    <property type="molecule type" value="Genomic_DNA"/>
</dbReference>
<dbReference type="InterPro" id="IPR001387">
    <property type="entry name" value="Cro/C1-type_HTH"/>
</dbReference>
<dbReference type="Gene3D" id="1.10.260.40">
    <property type="entry name" value="lambda repressor-like DNA-binding domains"/>
    <property type="match status" value="1"/>
</dbReference>
<protein>
    <submittedName>
        <fullName evidence="2">Transcriptional regulator</fullName>
    </submittedName>
</protein>
<dbReference type="Proteomes" id="UP000622547">
    <property type="component" value="Unassembled WGS sequence"/>
</dbReference>
<dbReference type="InterPro" id="IPR041413">
    <property type="entry name" value="MLTR_LBD"/>
</dbReference>
<dbReference type="AlphaFoldDB" id="A0A8J3UNU4"/>
<gene>
    <name evidence="2" type="ORF">Pph01_70630</name>
</gene>
<accession>A0A8J3UNU4</accession>
<evidence type="ECO:0000313" key="3">
    <source>
        <dbReference type="Proteomes" id="UP000622547"/>
    </source>
</evidence>
<dbReference type="InterPro" id="IPR010982">
    <property type="entry name" value="Lambda_DNA-bd_dom_sf"/>
</dbReference>
<dbReference type="Gene3D" id="3.30.450.180">
    <property type="match status" value="1"/>
</dbReference>
<keyword evidence="3" id="KW-1185">Reference proteome</keyword>
<organism evidence="2 3">
    <name type="scientific">Planotetraspora phitsanulokensis</name>
    <dbReference type="NCBI Taxonomy" id="575192"/>
    <lineage>
        <taxon>Bacteria</taxon>
        <taxon>Bacillati</taxon>
        <taxon>Actinomycetota</taxon>
        <taxon>Actinomycetes</taxon>
        <taxon>Streptosporangiales</taxon>
        <taxon>Streptosporangiaceae</taxon>
        <taxon>Planotetraspora</taxon>
    </lineage>
</organism>
<dbReference type="Pfam" id="PF17765">
    <property type="entry name" value="MLTR_LBD"/>
    <property type="match status" value="1"/>
</dbReference>
<sequence>MAGGGPLGDFLRARRQVTAAERVGPDDVAPRRRTPGLRHDEVARLAGVSTDYYMRLEQGSERDPSDQVLGALARVLQLDLAATRHLYELAHRRAGQMGRVIGSRGEPVGSQVLRFIERQDDVAALVVNRHWDVLAQNALGSALYEGMEYNDNLIRMAFLNPASRRFYRDWEQEASFKVAHLRAAVGTNRGDPSLYELVEQLSIGSDDFRRLWARHDVQDRTHGTIRIHRDDVGDIVLTFEIFAVCSASGQLLIVLQSEPGSPSERALARLGGLAAAT</sequence>
<dbReference type="GO" id="GO:0003677">
    <property type="term" value="F:DNA binding"/>
    <property type="evidence" value="ECO:0007669"/>
    <property type="project" value="InterPro"/>
</dbReference>